<reference evidence="1" key="1">
    <citation type="submission" date="2018-04" db="EMBL/GenBank/DDBJ databases">
        <title>Transcriptome of Schizaphis graminum biotype I.</title>
        <authorList>
            <person name="Scully E.D."/>
            <person name="Geib S.M."/>
            <person name="Palmer N.A."/>
            <person name="Koch K."/>
            <person name="Bradshaw J."/>
            <person name="Heng-Moss T."/>
            <person name="Sarath G."/>
        </authorList>
    </citation>
    <scope>NUCLEOTIDE SEQUENCE</scope>
</reference>
<evidence type="ECO:0000313" key="1">
    <source>
        <dbReference type="EMBL" id="MBY28567.1"/>
    </source>
</evidence>
<dbReference type="AlphaFoldDB" id="A0A2S2PGM2"/>
<protein>
    <submittedName>
        <fullName evidence="1">Uncharacterized protein</fullName>
    </submittedName>
</protein>
<dbReference type="EMBL" id="GGMR01015948">
    <property type="protein sequence ID" value="MBY28567.1"/>
    <property type="molecule type" value="Transcribed_RNA"/>
</dbReference>
<name>A0A2S2PGM2_SCHGA</name>
<proteinExistence type="predicted"/>
<accession>A0A2S2PGM2</accession>
<gene>
    <name evidence="1" type="ORF">g.94753</name>
</gene>
<sequence length="104" mass="11269">MLINSNALLSNKNLVRSLFSMGRTLYLNPGTIFGWIQTPTAANSYGRNNGTEYLAGKSLSSAPSRLTTEVSSILQSEFFKFSVVKLLNVDETLIFSGPEVSASS</sequence>
<organism evidence="1">
    <name type="scientific">Schizaphis graminum</name>
    <name type="common">Green bug aphid</name>
    <dbReference type="NCBI Taxonomy" id="13262"/>
    <lineage>
        <taxon>Eukaryota</taxon>
        <taxon>Metazoa</taxon>
        <taxon>Ecdysozoa</taxon>
        <taxon>Arthropoda</taxon>
        <taxon>Hexapoda</taxon>
        <taxon>Insecta</taxon>
        <taxon>Pterygota</taxon>
        <taxon>Neoptera</taxon>
        <taxon>Paraneoptera</taxon>
        <taxon>Hemiptera</taxon>
        <taxon>Sternorrhyncha</taxon>
        <taxon>Aphidomorpha</taxon>
        <taxon>Aphidoidea</taxon>
        <taxon>Aphididae</taxon>
        <taxon>Aphidini</taxon>
        <taxon>Schizaphis</taxon>
    </lineage>
</organism>